<evidence type="ECO:0000313" key="21">
    <source>
        <dbReference type="Proteomes" id="UP000254640"/>
    </source>
</evidence>
<dbReference type="Gene3D" id="3.50.30.10">
    <property type="entry name" value="Phosphohistidine domain"/>
    <property type="match status" value="1"/>
</dbReference>
<dbReference type="PROSITE" id="PS00742">
    <property type="entry name" value="PEP_ENZYMES_2"/>
    <property type="match status" value="1"/>
</dbReference>
<accession>A0A379AHS5</accession>
<reference evidence="19" key="2">
    <citation type="submission" date="2022-05" db="EMBL/GenBank/DDBJ databases">
        <authorList>
            <person name="Pothier F. J."/>
        </authorList>
    </citation>
    <scope>NUCLEOTIDE SEQUENCE</scope>
    <source>
        <strain evidence="19">DAPP-PG734</strain>
    </source>
</reference>
<evidence type="ECO:0000313" key="19">
    <source>
        <dbReference type="EMBL" id="CAH6291946.1"/>
    </source>
</evidence>
<keyword evidence="21" id="KW-1185">Reference proteome</keyword>
<dbReference type="AlphaFoldDB" id="A0A379AHS5"/>
<comment type="catalytic activity">
    <reaction evidence="14 15">
        <text>pyruvate + ATP + H2O = phosphoenolpyruvate + AMP + phosphate + 2 H(+)</text>
        <dbReference type="Rhea" id="RHEA:11364"/>
        <dbReference type="ChEBI" id="CHEBI:15361"/>
        <dbReference type="ChEBI" id="CHEBI:15377"/>
        <dbReference type="ChEBI" id="CHEBI:15378"/>
        <dbReference type="ChEBI" id="CHEBI:30616"/>
        <dbReference type="ChEBI" id="CHEBI:43474"/>
        <dbReference type="ChEBI" id="CHEBI:58702"/>
        <dbReference type="ChEBI" id="CHEBI:456215"/>
        <dbReference type="EC" id="2.7.9.2"/>
    </reaction>
</comment>
<dbReference type="InterPro" id="IPR018274">
    <property type="entry name" value="PEP_util_AS"/>
</dbReference>
<evidence type="ECO:0000259" key="16">
    <source>
        <dbReference type="Pfam" id="PF00391"/>
    </source>
</evidence>
<reference evidence="20 21" key="1">
    <citation type="submission" date="2018-06" db="EMBL/GenBank/DDBJ databases">
        <authorList>
            <consortium name="Pathogen Informatics"/>
            <person name="Doyle S."/>
        </authorList>
    </citation>
    <scope>NUCLEOTIDE SEQUENCE [LARGE SCALE GENOMIC DNA]</scope>
    <source>
        <strain evidence="20 21">NCTC9381</strain>
    </source>
</reference>
<dbReference type="RefSeq" id="WP_010245649.1">
    <property type="nucleotide sequence ID" value="NZ_ADWZ01000001.1"/>
</dbReference>
<evidence type="ECO:0000256" key="3">
    <source>
        <dbReference type="ARBA" id="ARBA00004742"/>
    </source>
</evidence>
<dbReference type="InterPro" id="IPR015813">
    <property type="entry name" value="Pyrv/PenolPyrv_kinase-like_dom"/>
</dbReference>
<dbReference type="EMBL" id="UGSO01000001">
    <property type="protein sequence ID" value="SUB17082.1"/>
    <property type="molecule type" value="Genomic_DNA"/>
</dbReference>
<proteinExistence type="inferred from homology"/>
<dbReference type="InterPro" id="IPR023151">
    <property type="entry name" value="PEP_util_CS"/>
</dbReference>
<sequence>MSSKGEQPLVLWYNQLGMHDVDRVGGKNASLGEMITNLSSLGVSVPNGFATTSYAFNLFLDQSGLNQRIYALLDETDIDDVDALAKAGKQIRQWVVETPFLPELESAILDAYKQLSADDDAASFAVRSSATAEDMPDASFAGQQETFLNVQGIDAVMVAVKHVFASLFNDRAISYRVHQGYDHRGVALSAGIQRMVRSDLAASGVMFTIDTESGFDQVVFITAALGLGEMVVQGAVNPDEFYVHKPTLAADRPSIVRRNMGSKKVRMVYADSQAHGEQVRIEDVPEAERDRFCLSDEEVQALAKQAVLIEQHYQRPMDIEWAKDGHTGKLFIVQARPETVRSNGQVMERYTLQGQGSVVVEGRAIGHRIGAGVVKVIHDISEMNRIEKGDVLVTDMTDPDWEPIMKKASAIVTNRGGRTCHAAIIARELGIPAVVGCGDATDRLKEGHNVTVSCAEGDTGYVYDQLLDFDVTSSQVDSLPELPLKIMMNVGNPDRAFDFACLPNEGVGLARLEFIINRMIGVHPKALLEFDQQTPELQQQIRKMMKGFDDPVEFYIARLTEGIATLGAAFAPKRVIVRLSDFKTNEYANLVGGERYEPEEENPMLGFRGAGRYVADSFRDCFALECEAVKRVRNEMGLTNVEIMVPFVRTVEQAKAVVEELGRQGLKRGENGLKIIMMCEIPSNALLADQFLEHFDGFSIGSNDMTQLTLGLDRDSGVVSALFDERNEAVKMLLSMAIRAAKQKGKYVGICGQGPSDHQDFAAWLMEEGIDSLSLNPDTVVETWVSLAQLNKTA</sequence>
<dbReference type="FunFam" id="3.30.1490.20:FF:000010">
    <property type="entry name" value="Phosphoenolpyruvate synthase"/>
    <property type="match status" value="1"/>
</dbReference>
<dbReference type="Pfam" id="PF01326">
    <property type="entry name" value="PPDK_N"/>
    <property type="match status" value="1"/>
</dbReference>
<keyword evidence="12 15" id="KW-0460">Magnesium</keyword>
<evidence type="ECO:0000256" key="9">
    <source>
        <dbReference type="ARBA" id="ARBA00022741"/>
    </source>
</evidence>
<keyword evidence="8 15" id="KW-0479">Metal-binding</keyword>
<dbReference type="UniPathway" id="UPA00138"/>
<dbReference type="GO" id="GO:0008986">
    <property type="term" value="F:pyruvate, water dikinase activity"/>
    <property type="evidence" value="ECO:0007669"/>
    <property type="project" value="UniProtKB-EC"/>
</dbReference>
<evidence type="ECO:0000313" key="20">
    <source>
        <dbReference type="EMBL" id="SUB17082.1"/>
    </source>
</evidence>
<feature type="domain" description="PEP-utilising enzyme C-terminal" evidence="18">
    <location>
        <begin position="484"/>
        <end position="790"/>
    </location>
</feature>
<evidence type="ECO:0000259" key="18">
    <source>
        <dbReference type="Pfam" id="PF02896"/>
    </source>
</evidence>
<keyword evidence="9 15" id="KW-0547">Nucleotide-binding</keyword>
<evidence type="ECO:0000256" key="2">
    <source>
        <dbReference type="ARBA" id="ARBA00002988"/>
    </source>
</evidence>
<keyword evidence="11 15" id="KW-0067">ATP-binding</keyword>
<dbReference type="EMBL" id="OW970315">
    <property type="protein sequence ID" value="CAH6291946.1"/>
    <property type="molecule type" value="Genomic_DNA"/>
</dbReference>
<evidence type="ECO:0000256" key="8">
    <source>
        <dbReference type="ARBA" id="ARBA00022723"/>
    </source>
</evidence>
<evidence type="ECO:0000256" key="12">
    <source>
        <dbReference type="ARBA" id="ARBA00022842"/>
    </source>
</evidence>
<dbReference type="InterPro" id="IPR013815">
    <property type="entry name" value="ATP_grasp_subdomain_1"/>
</dbReference>
<dbReference type="FunFam" id="3.50.30.10:FF:000002">
    <property type="entry name" value="Phosphoenolpyruvate synthase"/>
    <property type="match status" value="1"/>
</dbReference>
<dbReference type="InterPro" id="IPR006319">
    <property type="entry name" value="PEP_synth"/>
</dbReference>
<dbReference type="PROSITE" id="PS00370">
    <property type="entry name" value="PEP_ENZYMES_PHOS_SITE"/>
    <property type="match status" value="1"/>
</dbReference>
<dbReference type="Proteomes" id="UP001158961">
    <property type="component" value="Chromosome"/>
</dbReference>
<dbReference type="Pfam" id="PF00391">
    <property type="entry name" value="PEP-utilizers"/>
    <property type="match status" value="1"/>
</dbReference>
<dbReference type="GO" id="GO:0005524">
    <property type="term" value="F:ATP binding"/>
    <property type="evidence" value="ECO:0007669"/>
    <property type="project" value="UniProtKB-KW"/>
</dbReference>
<dbReference type="FunFam" id="3.20.20.60:FF:000010">
    <property type="entry name" value="Phosphoenolpyruvate synthase"/>
    <property type="match status" value="1"/>
</dbReference>
<dbReference type="Proteomes" id="UP000254640">
    <property type="component" value="Unassembled WGS sequence"/>
</dbReference>
<dbReference type="PANTHER" id="PTHR43030:SF1">
    <property type="entry name" value="PHOSPHOENOLPYRUVATE SYNTHASE"/>
    <property type="match status" value="1"/>
</dbReference>
<evidence type="ECO:0000256" key="10">
    <source>
        <dbReference type="ARBA" id="ARBA00022777"/>
    </source>
</evidence>
<dbReference type="GO" id="GO:0046872">
    <property type="term" value="F:metal ion binding"/>
    <property type="evidence" value="ECO:0007669"/>
    <property type="project" value="UniProtKB-KW"/>
</dbReference>
<dbReference type="PIRSF" id="PIRSF000854">
    <property type="entry name" value="PEP_synthase"/>
    <property type="match status" value="1"/>
</dbReference>
<keyword evidence="20" id="KW-0670">Pyruvate</keyword>
<dbReference type="InterPro" id="IPR040442">
    <property type="entry name" value="Pyrv_kinase-like_dom_sf"/>
</dbReference>
<evidence type="ECO:0000256" key="1">
    <source>
        <dbReference type="ARBA" id="ARBA00001946"/>
    </source>
</evidence>
<comment type="pathway">
    <text evidence="3 15">Carbohydrate biosynthesis; gluconeogenesis.</text>
</comment>
<comment type="cofactor">
    <cofactor evidence="1 15">
        <name>Mg(2+)</name>
        <dbReference type="ChEBI" id="CHEBI:18420"/>
    </cofactor>
</comment>
<dbReference type="NCBIfam" id="TIGR01418">
    <property type="entry name" value="PEP_synth"/>
    <property type="match status" value="1"/>
</dbReference>
<comment type="function">
    <text evidence="2 15">Catalyzes the phosphorylation of pyruvate to phosphoenolpyruvate.</text>
</comment>
<feature type="domain" description="Pyruvate phosphate dikinase AMP/ATP-binding" evidence="17">
    <location>
        <begin position="22"/>
        <end position="347"/>
    </location>
</feature>
<dbReference type="Gene3D" id="3.30.470.20">
    <property type="entry name" value="ATP-grasp fold, B domain"/>
    <property type="match status" value="1"/>
</dbReference>
<evidence type="ECO:0000256" key="4">
    <source>
        <dbReference type="ARBA" id="ARBA00007837"/>
    </source>
</evidence>
<dbReference type="Pfam" id="PF02896">
    <property type="entry name" value="PEP-utilizers_C"/>
    <property type="match status" value="1"/>
</dbReference>
<evidence type="ECO:0000259" key="17">
    <source>
        <dbReference type="Pfam" id="PF01326"/>
    </source>
</evidence>
<evidence type="ECO:0000256" key="14">
    <source>
        <dbReference type="ARBA" id="ARBA00047700"/>
    </source>
</evidence>
<keyword evidence="10 15" id="KW-0418">Kinase</keyword>
<evidence type="ECO:0000256" key="13">
    <source>
        <dbReference type="ARBA" id="ARBA00033470"/>
    </source>
</evidence>
<dbReference type="InterPro" id="IPR002192">
    <property type="entry name" value="PPDK_AMP/ATP-bd"/>
</dbReference>
<dbReference type="GO" id="GO:0006094">
    <property type="term" value="P:gluconeogenesis"/>
    <property type="evidence" value="ECO:0007669"/>
    <property type="project" value="UniProtKB-UniPathway"/>
</dbReference>
<dbReference type="GeneID" id="66826100"/>
<keyword evidence="7 15" id="KW-0808">Transferase</keyword>
<name>A0A379AHS5_ENTAG</name>
<dbReference type="NCBIfam" id="NF005057">
    <property type="entry name" value="PRK06464.1"/>
    <property type="match status" value="1"/>
</dbReference>
<organism evidence="20 21">
    <name type="scientific">Enterobacter agglomerans</name>
    <name type="common">Erwinia herbicola</name>
    <name type="synonym">Pantoea agglomerans</name>
    <dbReference type="NCBI Taxonomy" id="549"/>
    <lineage>
        <taxon>Bacteria</taxon>
        <taxon>Pseudomonadati</taxon>
        <taxon>Pseudomonadota</taxon>
        <taxon>Gammaproteobacteria</taxon>
        <taxon>Enterobacterales</taxon>
        <taxon>Erwiniaceae</taxon>
        <taxon>Pantoea</taxon>
        <taxon>Pantoea agglomerans group</taxon>
    </lineage>
</organism>
<dbReference type="InterPro" id="IPR008279">
    <property type="entry name" value="PEP-util_enz_mobile_dom"/>
</dbReference>
<dbReference type="FunFam" id="3.30.470.20:FF:000017">
    <property type="entry name" value="Phosphoenolpyruvate synthase"/>
    <property type="match status" value="1"/>
</dbReference>
<dbReference type="EC" id="2.7.9.2" evidence="5 15"/>
<dbReference type="SUPFAM" id="SSF56059">
    <property type="entry name" value="Glutathione synthetase ATP-binding domain-like"/>
    <property type="match status" value="1"/>
</dbReference>
<dbReference type="InterPro" id="IPR036637">
    <property type="entry name" value="Phosphohistidine_dom_sf"/>
</dbReference>
<evidence type="ECO:0000256" key="7">
    <source>
        <dbReference type="ARBA" id="ARBA00022679"/>
    </source>
</evidence>
<evidence type="ECO:0000256" key="15">
    <source>
        <dbReference type="PIRNR" id="PIRNR000854"/>
    </source>
</evidence>
<dbReference type="Gene3D" id="3.20.20.60">
    <property type="entry name" value="Phosphoenolpyruvate-binding domains"/>
    <property type="match status" value="1"/>
</dbReference>
<dbReference type="PANTHER" id="PTHR43030">
    <property type="entry name" value="PHOSPHOENOLPYRUVATE SYNTHASE"/>
    <property type="match status" value="1"/>
</dbReference>
<dbReference type="InterPro" id="IPR000121">
    <property type="entry name" value="PEP_util_C"/>
</dbReference>
<protein>
    <recommendedName>
        <fullName evidence="6 15">Phosphoenolpyruvate synthase</fullName>
        <shortName evidence="15">PEP synthase</shortName>
        <ecNumber evidence="5 15">2.7.9.2</ecNumber>
    </recommendedName>
    <alternativeName>
        <fullName evidence="13 15">Pyruvate, water dikinase</fullName>
    </alternativeName>
</protein>
<gene>
    <name evidence="20" type="primary">ppsA</name>
    <name evidence="19" type="ORF">DAPPPG734_11100</name>
    <name evidence="20" type="ORF">NCTC9381_03003</name>
</gene>
<evidence type="ECO:0000256" key="6">
    <source>
        <dbReference type="ARBA" id="ARBA00021623"/>
    </source>
</evidence>
<feature type="domain" description="PEP-utilising enzyme mobile" evidence="16">
    <location>
        <begin position="386"/>
        <end position="457"/>
    </location>
</feature>
<comment type="similarity">
    <text evidence="4 15">Belongs to the PEP-utilizing enzyme family.</text>
</comment>
<dbReference type="SUPFAM" id="SSF52009">
    <property type="entry name" value="Phosphohistidine domain"/>
    <property type="match status" value="1"/>
</dbReference>
<dbReference type="SUPFAM" id="SSF51621">
    <property type="entry name" value="Phosphoenolpyruvate/pyruvate domain"/>
    <property type="match status" value="1"/>
</dbReference>
<dbReference type="Gene3D" id="3.30.1490.20">
    <property type="entry name" value="ATP-grasp fold, A domain"/>
    <property type="match status" value="1"/>
</dbReference>
<evidence type="ECO:0000256" key="11">
    <source>
        <dbReference type="ARBA" id="ARBA00022840"/>
    </source>
</evidence>
<evidence type="ECO:0000256" key="5">
    <source>
        <dbReference type="ARBA" id="ARBA00011996"/>
    </source>
</evidence>